<name>A0A2P8HP53_CHINA</name>
<protein>
    <submittedName>
        <fullName evidence="1">SusD-like starch-binding protein associating with outer membrane</fullName>
    </submittedName>
</protein>
<dbReference type="Gene3D" id="1.25.40.390">
    <property type="match status" value="2"/>
</dbReference>
<evidence type="ECO:0000313" key="2">
    <source>
        <dbReference type="Proteomes" id="UP000240971"/>
    </source>
</evidence>
<keyword evidence="2" id="KW-1185">Reference proteome</keyword>
<dbReference type="AlphaFoldDB" id="A0A2P8HP53"/>
<evidence type="ECO:0000313" key="1">
    <source>
        <dbReference type="EMBL" id="PSL48000.1"/>
    </source>
</evidence>
<dbReference type="SUPFAM" id="SSF48452">
    <property type="entry name" value="TPR-like"/>
    <property type="match status" value="1"/>
</dbReference>
<dbReference type="Pfam" id="PF12771">
    <property type="entry name" value="SusD-like_2"/>
    <property type="match status" value="2"/>
</dbReference>
<accession>A0A2P8HP53</accession>
<dbReference type="EMBL" id="PYAW01000002">
    <property type="protein sequence ID" value="PSL48000.1"/>
    <property type="molecule type" value="Genomic_DNA"/>
</dbReference>
<dbReference type="InterPro" id="IPR011990">
    <property type="entry name" value="TPR-like_helical_dom_sf"/>
</dbReference>
<sequence>MKKTTNYILGLLALATLSQSCKKTLIDINTNPNLLPDVNPEYLFTGATADINFGDRDHVSKRYGTTLSYLQYVVPDAVTTSSLSAKYCDPTKATGADPALPFYTDYFNSTGRDMHRIIDKIDGLPDAQKTTYQGLKAICVIVDVYHAWRVADIFGALPYSQAFNDAKYPLPAYDFDYDLYKVFDQKLKDAATLLKNNTNGQIALGNQDLFYGGDYGEWYGLANTLRIKIAQRYEKRDPAQLPAVLTDIATNFDSKLIAPSVTDPTNDGSFAINHTRDWMNNVDDINVILFNYNACYSFVEFLKSTHDPRINFMLRQNDFGDNSNQYLTTKVNGNAATQAALALPENKVRYWGKHASPASAGDATYGSTGLDRNKTFTLNDGTNQTLGFLSAIQSRLFVKNGGFGGFDQRSKQNLMHTDEAFSDGATIKMKSYFVTYAETCFMMAEIAAKGGNGLGQTASQWYYKGVQASFNQYQAFAVATKVPKADTVSIGAFATPAGIPYLGLQSIYSQAWVHYLMQPDEAWATWKRTGYPQFTDVRAGNNGHIGDGSSIAYLENLWDGSRNLLVPRRNNFSVSSTLNLTNYTAAVQAMMAKDANYGAGAQDTKGRIWWDKF</sequence>
<comment type="caution">
    <text evidence="1">The sequence shown here is derived from an EMBL/GenBank/DDBJ whole genome shotgun (WGS) entry which is preliminary data.</text>
</comment>
<dbReference type="RefSeq" id="WP_158266994.1">
    <property type="nucleotide sequence ID" value="NZ_PYAW01000002.1"/>
</dbReference>
<gene>
    <name evidence="1" type="ORF">CLV51_102860</name>
</gene>
<organism evidence="1 2">
    <name type="scientific">Chitinophaga niastensis</name>
    <dbReference type="NCBI Taxonomy" id="536980"/>
    <lineage>
        <taxon>Bacteria</taxon>
        <taxon>Pseudomonadati</taxon>
        <taxon>Bacteroidota</taxon>
        <taxon>Chitinophagia</taxon>
        <taxon>Chitinophagales</taxon>
        <taxon>Chitinophagaceae</taxon>
        <taxon>Chitinophaga</taxon>
    </lineage>
</organism>
<dbReference type="Proteomes" id="UP000240971">
    <property type="component" value="Unassembled WGS sequence"/>
</dbReference>
<dbReference type="OrthoDB" id="9766256at2"/>
<reference evidence="1 2" key="1">
    <citation type="submission" date="2018-03" db="EMBL/GenBank/DDBJ databases">
        <title>Genomic Encyclopedia of Archaeal and Bacterial Type Strains, Phase II (KMG-II): from individual species to whole genera.</title>
        <authorList>
            <person name="Goeker M."/>
        </authorList>
    </citation>
    <scope>NUCLEOTIDE SEQUENCE [LARGE SCALE GENOMIC DNA]</scope>
    <source>
        <strain evidence="1 2">DSM 24859</strain>
    </source>
</reference>
<proteinExistence type="predicted"/>
<dbReference type="InterPro" id="IPR041662">
    <property type="entry name" value="SusD-like_2"/>
</dbReference>
<dbReference type="PROSITE" id="PS51257">
    <property type="entry name" value="PROKAR_LIPOPROTEIN"/>
    <property type="match status" value="1"/>
</dbReference>